<organism evidence="2 3">
    <name type="scientific">Pleurostoma richardsiae</name>
    <dbReference type="NCBI Taxonomy" id="41990"/>
    <lineage>
        <taxon>Eukaryota</taxon>
        <taxon>Fungi</taxon>
        <taxon>Dikarya</taxon>
        <taxon>Ascomycota</taxon>
        <taxon>Pezizomycotina</taxon>
        <taxon>Sordariomycetes</taxon>
        <taxon>Sordariomycetidae</taxon>
        <taxon>Calosphaeriales</taxon>
        <taxon>Pleurostomataceae</taxon>
        <taxon>Pleurostoma</taxon>
    </lineage>
</organism>
<accession>A0AA38RNK3</accession>
<evidence type="ECO:0000259" key="1">
    <source>
        <dbReference type="Pfam" id="PF12973"/>
    </source>
</evidence>
<dbReference type="InterPro" id="IPR011051">
    <property type="entry name" value="RmlC_Cupin_sf"/>
</dbReference>
<dbReference type="Gene3D" id="2.60.120.10">
    <property type="entry name" value="Jelly Rolls"/>
    <property type="match status" value="1"/>
</dbReference>
<dbReference type="Proteomes" id="UP001174694">
    <property type="component" value="Unassembled WGS sequence"/>
</dbReference>
<comment type="caution">
    <text evidence="2">The sequence shown here is derived from an EMBL/GenBank/DDBJ whole genome shotgun (WGS) entry which is preliminary data.</text>
</comment>
<dbReference type="CDD" id="cd20302">
    <property type="entry name" value="cupin_DAD"/>
    <property type="match status" value="1"/>
</dbReference>
<dbReference type="EMBL" id="JANBVO010000020">
    <property type="protein sequence ID" value="KAJ9143064.1"/>
    <property type="molecule type" value="Genomic_DNA"/>
</dbReference>
<keyword evidence="3" id="KW-1185">Reference proteome</keyword>
<gene>
    <name evidence="2" type="ORF">NKR23_g6771</name>
</gene>
<protein>
    <submittedName>
        <fullName evidence="2">RmlC-like cupin domain-containing protein</fullName>
    </submittedName>
</protein>
<proteinExistence type="predicted"/>
<feature type="domain" description="ChrR-like cupin" evidence="1">
    <location>
        <begin position="108"/>
        <end position="209"/>
    </location>
</feature>
<evidence type="ECO:0000313" key="3">
    <source>
        <dbReference type="Proteomes" id="UP001174694"/>
    </source>
</evidence>
<dbReference type="InterPro" id="IPR025979">
    <property type="entry name" value="ChrR-like_cupin_dom"/>
</dbReference>
<dbReference type="AlphaFoldDB" id="A0AA38RNK3"/>
<dbReference type="InterPro" id="IPR014710">
    <property type="entry name" value="RmlC-like_jellyroll"/>
</dbReference>
<dbReference type="Pfam" id="PF12973">
    <property type="entry name" value="Cupin_7"/>
    <property type="match status" value="1"/>
</dbReference>
<reference evidence="2" key="1">
    <citation type="submission" date="2022-07" db="EMBL/GenBank/DDBJ databases">
        <title>Fungi with potential for degradation of polypropylene.</title>
        <authorList>
            <person name="Gostincar C."/>
        </authorList>
    </citation>
    <scope>NUCLEOTIDE SEQUENCE</scope>
    <source>
        <strain evidence="2">EXF-13308</strain>
    </source>
</reference>
<name>A0AA38RNK3_9PEZI</name>
<sequence length="250" mass="27751">MSSINFLRSKATRSLPSVVSALRAGTKEKGGISKTVIPALVTAERPPGPLYGKHPSFSFQTASRSLSTTASIRSPTIDRPVAAAIPYSGPALHGVASDLVLNSVLHLNEDEKYWVPQLENVWYRPLLFSLSQGYWVNLLRVRKSGILSRHRHTGPVHAATLKGKWHYLEHDWWATPGSYSYEPPGDIHTLEVPEGVEEMVTLFHVTGSYAYVEPDGTPIGNEDVFTQFETARDHYIKNGIGEEYLNSLVR</sequence>
<dbReference type="SUPFAM" id="SSF51182">
    <property type="entry name" value="RmlC-like cupins"/>
    <property type="match status" value="1"/>
</dbReference>
<evidence type="ECO:0000313" key="2">
    <source>
        <dbReference type="EMBL" id="KAJ9143064.1"/>
    </source>
</evidence>